<dbReference type="Pfam" id="PF20431">
    <property type="entry name" value="E_motif"/>
    <property type="match status" value="1"/>
</dbReference>
<evidence type="ECO:0008006" key="4">
    <source>
        <dbReference type="Google" id="ProtNLM"/>
    </source>
</evidence>
<dbReference type="PANTHER" id="PTHR47926">
    <property type="entry name" value="PENTATRICOPEPTIDE REPEAT-CONTAINING PROTEIN"/>
    <property type="match status" value="1"/>
</dbReference>
<gene>
    <name evidence="3" type="ORF">SVIM_LOCUS65264</name>
</gene>
<organism evidence="3">
    <name type="scientific">Salix viminalis</name>
    <name type="common">Common osier</name>
    <name type="synonym">Basket willow</name>
    <dbReference type="NCBI Taxonomy" id="40686"/>
    <lineage>
        <taxon>Eukaryota</taxon>
        <taxon>Viridiplantae</taxon>
        <taxon>Streptophyta</taxon>
        <taxon>Embryophyta</taxon>
        <taxon>Tracheophyta</taxon>
        <taxon>Spermatophyta</taxon>
        <taxon>Magnoliopsida</taxon>
        <taxon>eudicotyledons</taxon>
        <taxon>Gunneridae</taxon>
        <taxon>Pentapetalae</taxon>
        <taxon>rosids</taxon>
        <taxon>fabids</taxon>
        <taxon>Malpighiales</taxon>
        <taxon>Salicaceae</taxon>
        <taxon>Saliceae</taxon>
        <taxon>Salix</taxon>
    </lineage>
</organism>
<accession>A0A6N2KDE3</accession>
<dbReference type="InterPro" id="IPR046960">
    <property type="entry name" value="PPR_At4g14850-like_plant"/>
</dbReference>
<evidence type="ECO:0000256" key="1">
    <source>
        <dbReference type="ARBA" id="ARBA00022737"/>
    </source>
</evidence>
<dbReference type="PANTHER" id="PTHR47926:SF348">
    <property type="entry name" value="PENTATRICOPEPTIDE REPEAT-CONTAINING PROTEIN"/>
    <property type="match status" value="1"/>
</dbReference>
<dbReference type="NCBIfam" id="TIGR00756">
    <property type="entry name" value="PPR"/>
    <property type="match status" value="2"/>
</dbReference>
<keyword evidence="1" id="KW-0677">Repeat</keyword>
<dbReference type="InterPro" id="IPR011990">
    <property type="entry name" value="TPR-like_helical_dom_sf"/>
</dbReference>
<reference evidence="3" key="1">
    <citation type="submission" date="2019-03" db="EMBL/GenBank/DDBJ databases">
        <authorList>
            <person name="Mank J."/>
            <person name="Almeida P."/>
        </authorList>
    </citation>
    <scope>NUCLEOTIDE SEQUENCE</scope>
    <source>
        <strain evidence="3">78183</strain>
    </source>
</reference>
<name>A0A6N2KDE3_SALVM</name>
<evidence type="ECO:0000313" key="3">
    <source>
        <dbReference type="EMBL" id="VFU26028.1"/>
    </source>
</evidence>
<evidence type="ECO:0000256" key="2">
    <source>
        <dbReference type="PROSITE-ProRule" id="PRU00708"/>
    </source>
</evidence>
<protein>
    <recommendedName>
        <fullName evidence="4">Pentatricopeptide repeat-containing protein</fullName>
    </recommendedName>
</protein>
<dbReference type="Pfam" id="PF13041">
    <property type="entry name" value="PPR_2"/>
    <property type="match status" value="1"/>
</dbReference>
<dbReference type="PROSITE" id="PS51375">
    <property type="entry name" value="PPR"/>
    <property type="match status" value="2"/>
</dbReference>
<proteinExistence type="predicted"/>
<feature type="repeat" description="PPR" evidence="2">
    <location>
        <begin position="53"/>
        <end position="83"/>
    </location>
</feature>
<dbReference type="Gene3D" id="1.25.40.10">
    <property type="entry name" value="Tetratricopeptide repeat domain"/>
    <property type="match status" value="1"/>
</dbReference>
<dbReference type="GO" id="GO:0003723">
    <property type="term" value="F:RNA binding"/>
    <property type="evidence" value="ECO:0007669"/>
    <property type="project" value="InterPro"/>
</dbReference>
<feature type="repeat" description="PPR" evidence="2">
    <location>
        <begin position="22"/>
        <end position="52"/>
    </location>
</feature>
<dbReference type="AlphaFoldDB" id="A0A6N2KDE3"/>
<dbReference type="InterPro" id="IPR002885">
    <property type="entry name" value="PPR_rpt"/>
</dbReference>
<dbReference type="GO" id="GO:0009451">
    <property type="term" value="P:RNA modification"/>
    <property type="evidence" value="ECO:0007669"/>
    <property type="project" value="InterPro"/>
</dbReference>
<dbReference type="EMBL" id="CAADRP010000269">
    <property type="protein sequence ID" value="VFU26028.1"/>
    <property type="molecule type" value="Genomic_DNA"/>
</dbReference>
<sequence length="246" mass="27077">MYSQLGDLLNACKVFDEISHPCIVEYNAMLDAYAKNGDVGSACFLLKSMPKRDVVSWTSVISGFAKNGFFGEAIRLFREMMLRDDAKCGFVKPNEATYVSVLSSCANLMKRRRTSSGHVQKDERGSLCPNEVTLLLRLLLVLVQALEIGLELFNQCRQVTEEASEFKRCLRADASVGALVRSGAIVLGNEVGSRLVELQPHHCGQYVALSSIHAGVDRWGVAADIRKTMSDARIRKVPACSLIDCV</sequence>
<dbReference type="InterPro" id="IPR046848">
    <property type="entry name" value="E_motif"/>
</dbReference>